<reference evidence="1 2" key="1">
    <citation type="journal article" date="2024" name="Science">
        <title>Giant polyketide synthase enzymes in the biosynthesis of giant marine polyether toxins.</title>
        <authorList>
            <person name="Fallon T.R."/>
            <person name="Shende V.V."/>
            <person name="Wierzbicki I.H."/>
            <person name="Pendleton A.L."/>
            <person name="Watervoot N.F."/>
            <person name="Auber R.P."/>
            <person name="Gonzalez D.J."/>
            <person name="Wisecaver J.H."/>
            <person name="Moore B.S."/>
        </authorList>
    </citation>
    <scope>NUCLEOTIDE SEQUENCE [LARGE SCALE GENOMIC DNA]</scope>
    <source>
        <strain evidence="1 2">12B1</strain>
    </source>
</reference>
<accession>A0AB34IA47</accession>
<dbReference type="AlphaFoldDB" id="A0AB34IA47"/>
<evidence type="ECO:0000313" key="1">
    <source>
        <dbReference type="EMBL" id="KAL1495135.1"/>
    </source>
</evidence>
<protein>
    <submittedName>
        <fullName evidence="1">Uncharacterized protein</fullName>
    </submittedName>
</protein>
<dbReference type="EMBL" id="JBGBPQ010000033">
    <property type="protein sequence ID" value="KAL1495135.1"/>
    <property type="molecule type" value="Genomic_DNA"/>
</dbReference>
<comment type="caution">
    <text evidence="1">The sequence shown here is derived from an EMBL/GenBank/DDBJ whole genome shotgun (WGS) entry which is preliminary data.</text>
</comment>
<evidence type="ECO:0000313" key="2">
    <source>
        <dbReference type="Proteomes" id="UP001515480"/>
    </source>
</evidence>
<proteinExistence type="predicted"/>
<organism evidence="1 2">
    <name type="scientific">Prymnesium parvum</name>
    <name type="common">Toxic golden alga</name>
    <dbReference type="NCBI Taxonomy" id="97485"/>
    <lineage>
        <taxon>Eukaryota</taxon>
        <taxon>Haptista</taxon>
        <taxon>Haptophyta</taxon>
        <taxon>Prymnesiophyceae</taxon>
        <taxon>Prymnesiales</taxon>
        <taxon>Prymnesiaceae</taxon>
        <taxon>Prymnesium</taxon>
    </lineage>
</organism>
<keyword evidence="2" id="KW-1185">Reference proteome</keyword>
<gene>
    <name evidence="1" type="ORF">AB1Y20_017001</name>
</gene>
<name>A0AB34IA47_PRYPA</name>
<dbReference type="Proteomes" id="UP001515480">
    <property type="component" value="Unassembled WGS sequence"/>
</dbReference>
<sequence>MAKSGSVYLLVRKLKTKTNNSVNLFKEVCNGSHSLSFCVPRLKQWLRDVGHEDLANSIPDYRKRGEPGYPEWQRFAKSELEQPEATGMAMNDDGIFKLVEAMQVVKFGEAMEVFKLVEAMQVFKFGEAMQVIKLVKASKVFELVEAMQVFKFGEAVEVFTLLEASKVFELLEAMEVFKVVEASKVFELLETMEVFKVVMEAMEVFELVEAMETAIGTLQHDLALFEHVLYNTPAISPEERVWGELMCKRAKQFAADLSARELEVSSAELELLTEVMPDDLNRDERVE</sequence>